<feature type="domain" description="FlgO" evidence="2">
    <location>
        <begin position="55"/>
        <end position="179"/>
    </location>
</feature>
<dbReference type="EMBL" id="JAAZON010000283">
    <property type="protein sequence ID" value="NMC62807.1"/>
    <property type="molecule type" value="Genomic_DNA"/>
</dbReference>
<proteinExistence type="predicted"/>
<accession>A0A7X9FR65</accession>
<reference evidence="3 4" key="1">
    <citation type="journal article" date="2020" name="Biotechnol. Biofuels">
        <title>New insights from the biogas microbiome by comprehensive genome-resolved metagenomics of nearly 1600 species originating from multiple anaerobic digesters.</title>
        <authorList>
            <person name="Campanaro S."/>
            <person name="Treu L."/>
            <person name="Rodriguez-R L.M."/>
            <person name="Kovalovszki A."/>
            <person name="Ziels R.M."/>
            <person name="Maus I."/>
            <person name="Zhu X."/>
            <person name="Kougias P.G."/>
            <person name="Basile A."/>
            <person name="Luo G."/>
            <person name="Schluter A."/>
            <person name="Konstantinidis K.T."/>
            <person name="Angelidaki I."/>
        </authorList>
    </citation>
    <scope>NUCLEOTIDE SEQUENCE [LARGE SCALE GENOMIC DNA]</scope>
    <source>
        <strain evidence="3">AS27yjCOA_65</strain>
    </source>
</reference>
<gene>
    <name evidence="3" type="ORF">GYA55_06520</name>
</gene>
<dbReference type="Proteomes" id="UP000524246">
    <property type="component" value="Unassembled WGS sequence"/>
</dbReference>
<evidence type="ECO:0000259" key="2">
    <source>
        <dbReference type="Pfam" id="PF17680"/>
    </source>
</evidence>
<evidence type="ECO:0000313" key="3">
    <source>
        <dbReference type="EMBL" id="NMC62807.1"/>
    </source>
</evidence>
<organism evidence="3 4">
    <name type="scientific">SAR324 cluster bacterium</name>
    <dbReference type="NCBI Taxonomy" id="2024889"/>
    <lineage>
        <taxon>Bacteria</taxon>
        <taxon>Deltaproteobacteria</taxon>
        <taxon>SAR324 cluster</taxon>
    </lineage>
</organism>
<comment type="caution">
    <text evidence="3">The sequence shown here is derived from an EMBL/GenBank/DDBJ whole genome shotgun (WGS) entry which is preliminary data.</text>
</comment>
<protein>
    <recommendedName>
        <fullName evidence="2">FlgO domain-containing protein</fullName>
    </recommendedName>
</protein>
<dbReference type="Pfam" id="PF17680">
    <property type="entry name" value="FlgO"/>
    <property type="match status" value="1"/>
</dbReference>
<name>A0A7X9FR65_9DELT</name>
<evidence type="ECO:0000256" key="1">
    <source>
        <dbReference type="SAM" id="MobiDB-lite"/>
    </source>
</evidence>
<evidence type="ECO:0000313" key="4">
    <source>
        <dbReference type="Proteomes" id="UP000524246"/>
    </source>
</evidence>
<dbReference type="AlphaFoldDB" id="A0A7X9FR65"/>
<sequence>MNQVICHIFSLLFILAAILPINGCSKRYSELPAFSPVNFKDYPNHSVGRFKTSYLADQIDEYFRGTDPGPIGMTSFVNINDLYTTSTFGRMISEQLMSELAMKGYDVVEIRHSDAIQFLASAGEFALSRNVAAVRPSRDLGGVVVGTYVVSPERVYLNARLLDPRTSLVLSAGSVEMEKTPEIARLVRGGGVVTTMERIPVKHLGWYRYPLQLFTNPMAAESEDEMGPTIPAVPSRVSPQLPGMMGKN</sequence>
<dbReference type="InterPro" id="IPR041215">
    <property type="entry name" value="FlgO_dom"/>
</dbReference>
<feature type="region of interest" description="Disordered" evidence="1">
    <location>
        <begin position="222"/>
        <end position="248"/>
    </location>
</feature>